<dbReference type="EMBL" id="LT853882">
    <property type="protein sequence ID" value="SMQ99644.1"/>
    <property type="molecule type" value="Genomic_DNA"/>
</dbReference>
<dbReference type="GeneID" id="61894747"/>
<proteinExistence type="predicted"/>
<name>A0ABY1RQT8_9XANT</name>
<protein>
    <submittedName>
        <fullName evidence="1">Uncharacterized protein</fullName>
    </submittedName>
</protein>
<keyword evidence="2" id="KW-1185">Reference proteome</keyword>
<dbReference type="Proteomes" id="UP000195877">
    <property type="component" value="Chromosome 1"/>
</dbReference>
<evidence type="ECO:0000313" key="2">
    <source>
        <dbReference type="Proteomes" id="UP000195877"/>
    </source>
</evidence>
<sequence length="170" mass="19069">MNCFKLTVDFNGMVLFDPDLLSNYYGGLEEGHNLWGDFTATEKGDEVIRRGIIVPLLGINDGLYDVCVRATNEPTMWDVRHLKENGGFPLQVSSRLVIADLAVLLEWYPNEGWFDLDIPSGIYEVDILGYRKVFGGIVESCGYDFVLKTSNGLPHMSAVLDKDMQVLTLE</sequence>
<evidence type="ECO:0000313" key="1">
    <source>
        <dbReference type="EMBL" id="SMQ99644.1"/>
    </source>
</evidence>
<accession>A0ABY1RQT8</accession>
<organism evidence="1 2">
    <name type="scientific">Xanthomonas fragariae</name>
    <dbReference type="NCBI Taxonomy" id="48664"/>
    <lineage>
        <taxon>Bacteria</taxon>
        <taxon>Pseudomonadati</taxon>
        <taxon>Pseudomonadota</taxon>
        <taxon>Gammaproteobacteria</taxon>
        <taxon>Lysobacterales</taxon>
        <taxon>Lysobacteraceae</taxon>
        <taxon>Xanthomonas</taxon>
    </lineage>
</organism>
<reference evidence="1 2" key="1">
    <citation type="submission" date="2017-05" db="EMBL/GenBank/DDBJ databases">
        <authorList>
            <person name="Blom J."/>
        </authorList>
    </citation>
    <scope>NUCLEOTIDE SEQUENCE [LARGE SCALE GENOMIC DNA]</scope>
    <source>
        <strain evidence="1">PD885</strain>
    </source>
</reference>
<dbReference type="RefSeq" id="WP_108862507.1">
    <property type="nucleotide sequence ID" value="NZ_CP127378.1"/>
</dbReference>
<gene>
    <name evidence="1" type="ORF">PD885_02406</name>
</gene>